<dbReference type="EMBL" id="AVOT02022011">
    <property type="protein sequence ID" value="MBW0511152.1"/>
    <property type="molecule type" value="Genomic_DNA"/>
</dbReference>
<accession>A0A9Q3HNZ8</accession>
<proteinExistence type="predicted"/>
<dbReference type="OrthoDB" id="3344688at2759"/>
<evidence type="ECO:0000313" key="2">
    <source>
        <dbReference type="Proteomes" id="UP000765509"/>
    </source>
</evidence>
<dbReference type="Proteomes" id="UP000765509">
    <property type="component" value="Unassembled WGS sequence"/>
</dbReference>
<name>A0A9Q3HNZ8_9BASI</name>
<keyword evidence="2" id="KW-1185">Reference proteome</keyword>
<evidence type="ECO:0000313" key="1">
    <source>
        <dbReference type="EMBL" id="MBW0511152.1"/>
    </source>
</evidence>
<reference evidence="1" key="1">
    <citation type="submission" date="2021-03" db="EMBL/GenBank/DDBJ databases">
        <title>Draft genome sequence of rust myrtle Austropuccinia psidii MF-1, a brazilian biotype.</title>
        <authorList>
            <person name="Quecine M.C."/>
            <person name="Pachon D.M.R."/>
            <person name="Bonatelli M.L."/>
            <person name="Correr F.H."/>
            <person name="Franceschini L.M."/>
            <person name="Leite T.F."/>
            <person name="Margarido G.R.A."/>
            <person name="Almeida C.A."/>
            <person name="Ferrarezi J.A."/>
            <person name="Labate C.A."/>
        </authorList>
    </citation>
    <scope>NUCLEOTIDE SEQUENCE</scope>
    <source>
        <strain evidence="1">MF-1</strain>
    </source>
</reference>
<dbReference type="AlphaFoldDB" id="A0A9Q3HNZ8"/>
<gene>
    <name evidence="1" type="ORF">O181_050867</name>
</gene>
<comment type="caution">
    <text evidence="1">The sequence shown here is derived from an EMBL/GenBank/DDBJ whole genome shotgun (WGS) entry which is preliminary data.</text>
</comment>
<dbReference type="CDD" id="cd09272">
    <property type="entry name" value="RNase_HI_RT_Ty1"/>
    <property type="match status" value="1"/>
</dbReference>
<sequence>MTKEVEWLIQLMKEIRINKTLTPQLLNDNKGAIDLAHSNTNHNSFGTKHMDIKYDYIRYLLKNSTIKLNYISTHLMEASFLIKAVGKTILLRSRSYLNLV</sequence>
<protein>
    <submittedName>
        <fullName evidence="1">Uncharacterized protein</fullName>
    </submittedName>
</protein>
<organism evidence="1 2">
    <name type="scientific">Austropuccinia psidii MF-1</name>
    <dbReference type="NCBI Taxonomy" id="1389203"/>
    <lineage>
        <taxon>Eukaryota</taxon>
        <taxon>Fungi</taxon>
        <taxon>Dikarya</taxon>
        <taxon>Basidiomycota</taxon>
        <taxon>Pucciniomycotina</taxon>
        <taxon>Pucciniomycetes</taxon>
        <taxon>Pucciniales</taxon>
        <taxon>Sphaerophragmiaceae</taxon>
        <taxon>Austropuccinia</taxon>
    </lineage>
</organism>